<keyword evidence="3" id="KW-1185">Reference proteome</keyword>
<keyword evidence="1" id="KW-0472">Membrane</keyword>
<dbReference type="EMBL" id="RJKN01000001">
    <property type="protein sequence ID" value="ROP45543.1"/>
    <property type="molecule type" value="Genomic_DNA"/>
</dbReference>
<sequence length="97" mass="10030">MPPPTAARPTPHRTGPTRGRWRAVVVGVSAAVGVLCAGGFALLVLQPWRTCPDDDAPAACPMLARDHGLLVACVVVGLVAALGLVLALTTTPRDRQD</sequence>
<evidence type="ECO:0000256" key="1">
    <source>
        <dbReference type="SAM" id="Phobius"/>
    </source>
</evidence>
<feature type="transmembrane region" description="Helical" evidence="1">
    <location>
        <begin position="68"/>
        <end position="88"/>
    </location>
</feature>
<organism evidence="2 3">
    <name type="scientific">Pseudokineococcus lusitanus</name>
    <dbReference type="NCBI Taxonomy" id="763993"/>
    <lineage>
        <taxon>Bacteria</taxon>
        <taxon>Bacillati</taxon>
        <taxon>Actinomycetota</taxon>
        <taxon>Actinomycetes</taxon>
        <taxon>Kineosporiales</taxon>
        <taxon>Kineosporiaceae</taxon>
        <taxon>Pseudokineococcus</taxon>
    </lineage>
</organism>
<reference evidence="2 3" key="1">
    <citation type="journal article" date="2015" name="Stand. Genomic Sci.">
        <title>Genomic Encyclopedia of Bacterial and Archaeal Type Strains, Phase III: the genomes of soil and plant-associated and newly described type strains.</title>
        <authorList>
            <person name="Whitman W.B."/>
            <person name="Woyke T."/>
            <person name="Klenk H.P."/>
            <person name="Zhou Y."/>
            <person name="Lilburn T.G."/>
            <person name="Beck B.J."/>
            <person name="De Vos P."/>
            <person name="Vandamme P."/>
            <person name="Eisen J.A."/>
            <person name="Garrity G."/>
            <person name="Hugenholtz P."/>
            <person name="Kyrpides N.C."/>
        </authorList>
    </citation>
    <scope>NUCLEOTIDE SEQUENCE [LARGE SCALE GENOMIC DNA]</scope>
    <source>
        <strain evidence="2 3">CECT 7306</strain>
    </source>
</reference>
<evidence type="ECO:0000313" key="2">
    <source>
        <dbReference type="EMBL" id="ROP45543.1"/>
    </source>
</evidence>
<proteinExistence type="predicted"/>
<evidence type="ECO:0000313" key="3">
    <source>
        <dbReference type="Proteomes" id="UP000276232"/>
    </source>
</evidence>
<accession>A0A3N1HSP8</accession>
<gene>
    <name evidence="2" type="ORF">EDC03_0147</name>
</gene>
<dbReference type="Proteomes" id="UP000276232">
    <property type="component" value="Unassembled WGS sequence"/>
</dbReference>
<name>A0A3N1HSP8_9ACTN</name>
<feature type="transmembrane region" description="Helical" evidence="1">
    <location>
        <begin position="21"/>
        <end position="48"/>
    </location>
</feature>
<dbReference type="InParanoid" id="A0A3N1HSP8"/>
<protein>
    <submittedName>
        <fullName evidence="2">Uncharacterized protein</fullName>
    </submittedName>
</protein>
<keyword evidence="1" id="KW-1133">Transmembrane helix</keyword>
<comment type="caution">
    <text evidence="2">The sequence shown here is derived from an EMBL/GenBank/DDBJ whole genome shotgun (WGS) entry which is preliminary data.</text>
</comment>
<dbReference type="RefSeq" id="WP_123378302.1">
    <property type="nucleotide sequence ID" value="NZ_RJKN01000001.1"/>
</dbReference>
<dbReference type="AlphaFoldDB" id="A0A3N1HSP8"/>
<keyword evidence="1" id="KW-0812">Transmembrane</keyword>